<keyword evidence="7" id="KW-1185">Reference proteome</keyword>
<keyword evidence="4" id="KW-0175">Coiled coil</keyword>
<dbReference type="SMART" id="SM00283">
    <property type="entry name" value="MA"/>
    <property type="match status" value="1"/>
</dbReference>
<evidence type="ECO:0000256" key="3">
    <source>
        <dbReference type="PROSITE-ProRule" id="PRU00284"/>
    </source>
</evidence>
<evidence type="ECO:0000256" key="1">
    <source>
        <dbReference type="ARBA" id="ARBA00022500"/>
    </source>
</evidence>
<evidence type="ECO:0000313" key="7">
    <source>
        <dbReference type="Proteomes" id="UP000322294"/>
    </source>
</evidence>
<proteinExistence type="inferred from homology"/>
<dbReference type="PROSITE" id="PS50111">
    <property type="entry name" value="CHEMOTAXIS_TRANSDUC_2"/>
    <property type="match status" value="1"/>
</dbReference>
<dbReference type="InterPro" id="IPR004089">
    <property type="entry name" value="MCPsignal_dom"/>
</dbReference>
<dbReference type="GO" id="GO:0006935">
    <property type="term" value="P:chemotaxis"/>
    <property type="evidence" value="ECO:0007669"/>
    <property type="project" value="UniProtKB-KW"/>
</dbReference>
<feature type="coiled-coil region" evidence="4">
    <location>
        <begin position="251"/>
        <end position="303"/>
    </location>
</feature>
<dbReference type="GO" id="GO:0005886">
    <property type="term" value="C:plasma membrane"/>
    <property type="evidence" value="ECO:0007669"/>
    <property type="project" value="TreeGrafter"/>
</dbReference>
<keyword evidence="1" id="KW-0145">Chemotaxis</keyword>
<dbReference type="Gene3D" id="1.10.287.950">
    <property type="entry name" value="Methyl-accepting chemotaxis protein"/>
    <property type="match status" value="1"/>
</dbReference>
<accession>A0A5S5AVR4</accession>
<sequence>MCFTLAIIRYAGCIKLAWHEVGFFLCGIPVGWVLCRILRHPPDTGAFRREQTAILEEGSTGPVQTSAPETYPETETSLQNSGVPELSQLLDIIELQIGSLVSESEKVFSSILYGIGQLQERVRQSLTNAQELGRKIYSFDSGDNGGLVGRIIKELMAFSNETDTVFQQVVNKLTVSRDNCRSIAEKVEKELHDFIEEVSDIAYKTKILALNASILAAHAGQYGKGFEVVAREVRRLADMAYKATMKVNCIAEDIASSVKELSAELQDYLDEIEGEKQQIDNTIKKTSQDISNAAQEVEGLISNLLSEIEGFFQDIDGTIVAGQFQDIAGQRLQHILEVLREFGNILRMDQEAFKVLSRGKLKKTIASMVDKYTTYIERQNHYAALGMKHEESLGDNVEIF</sequence>
<dbReference type="SUPFAM" id="SSF58104">
    <property type="entry name" value="Methyl-accepting chemotaxis protein (MCP) signaling domain"/>
    <property type="match status" value="1"/>
</dbReference>
<dbReference type="InterPro" id="IPR051310">
    <property type="entry name" value="MCP_chemotaxis"/>
</dbReference>
<dbReference type="GO" id="GO:0004888">
    <property type="term" value="F:transmembrane signaling receptor activity"/>
    <property type="evidence" value="ECO:0007669"/>
    <property type="project" value="TreeGrafter"/>
</dbReference>
<comment type="caution">
    <text evidence="6">The sequence shown here is derived from an EMBL/GenBank/DDBJ whole genome shotgun (WGS) entry which is preliminary data.</text>
</comment>
<gene>
    <name evidence="6" type="ORF">LZ11_01059</name>
</gene>
<dbReference type="AlphaFoldDB" id="A0A5S5AVR4"/>
<evidence type="ECO:0000313" key="6">
    <source>
        <dbReference type="EMBL" id="TYP56136.1"/>
    </source>
</evidence>
<dbReference type="PANTHER" id="PTHR43531:SF11">
    <property type="entry name" value="METHYL-ACCEPTING CHEMOTAXIS PROTEIN 3"/>
    <property type="match status" value="1"/>
</dbReference>
<dbReference type="PANTHER" id="PTHR43531">
    <property type="entry name" value="PROTEIN ICFG"/>
    <property type="match status" value="1"/>
</dbReference>
<dbReference type="Pfam" id="PF00015">
    <property type="entry name" value="MCPsignal"/>
    <property type="match status" value="1"/>
</dbReference>
<evidence type="ECO:0000256" key="4">
    <source>
        <dbReference type="SAM" id="Coils"/>
    </source>
</evidence>
<dbReference type="EMBL" id="VNHO01000009">
    <property type="protein sequence ID" value="TYP56136.1"/>
    <property type="molecule type" value="Genomic_DNA"/>
</dbReference>
<evidence type="ECO:0000259" key="5">
    <source>
        <dbReference type="PROSITE" id="PS50111"/>
    </source>
</evidence>
<dbReference type="GO" id="GO:0007165">
    <property type="term" value="P:signal transduction"/>
    <property type="evidence" value="ECO:0007669"/>
    <property type="project" value="UniProtKB-KW"/>
</dbReference>
<name>A0A5S5AVR4_9FIRM</name>
<evidence type="ECO:0000256" key="2">
    <source>
        <dbReference type="ARBA" id="ARBA00029447"/>
    </source>
</evidence>
<organism evidence="6 7">
    <name type="scientific">Thermosediminibacter litoriperuensis</name>
    <dbReference type="NCBI Taxonomy" id="291989"/>
    <lineage>
        <taxon>Bacteria</taxon>
        <taxon>Bacillati</taxon>
        <taxon>Bacillota</taxon>
        <taxon>Clostridia</taxon>
        <taxon>Thermosediminibacterales</taxon>
        <taxon>Thermosediminibacteraceae</taxon>
        <taxon>Thermosediminibacter</taxon>
    </lineage>
</organism>
<feature type="domain" description="Methyl-accepting transducer" evidence="5">
    <location>
        <begin position="189"/>
        <end position="309"/>
    </location>
</feature>
<protein>
    <submittedName>
        <fullName evidence="6">Methyl-accepting chemotaxis protein (MCP) signaling protein</fullName>
    </submittedName>
</protein>
<keyword evidence="3" id="KW-0807">Transducer</keyword>
<comment type="similarity">
    <text evidence="2">Belongs to the methyl-accepting chemotaxis (MCP) protein family.</text>
</comment>
<reference evidence="6 7" key="1">
    <citation type="submission" date="2019-07" db="EMBL/GenBank/DDBJ databases">
        <title>Genomic Encyclopedia of Type Strains, Phase I: the one thousand microbial genomes (KMG-I) project.</title>
        <authorList>
            <person name="Kyrpides N."/>
        </authorList>
    </citation>
    <scope>NUCLEOTIDE SEQUENCE [LARGE SCALE GENOMIC DNA]</scope>
    <source>
        <strain evidence="6 7">DSM 16647</strain>
    </source>
</reference>
<dbReference type="Proteomes" id="UP000322294">
    <property type="component" value="Unassembled WGS sequence"/>
</dbReference>